<dbReference type="Pfam" id="PF09794">
    <property type="entry name" value="Avl9"/>
    <property type="match status" value="1"/>
</dbReference>
<dbReference type="PANTHER" id="PTHR31017">
    <property type="entry name" value="LATE SECRETORY PATHWAY PROTEIN AVL9-RELATED"/>
    <property type="match status" value="1"/>
</dbReference>
<dbReference type="InterPro" id="IPR037516">
    <property type="entry name" value="Tripartite_DENN"/>
</dbReference>
<feature type="region of interest" description="Disordered" evidence="2">
    <location>
        <begin position="563"/>
        <end position="606"/>
    </location>
</feature>
<dbReference type="InterPro" id="IPR051731">
    <property type="entry name" value="DENND11/AVL9_GEFs"/>
</dbReference>
<feature type="compositionally biased region" description="Polar residues" evidence="2">
    <location>
        <begin position="702"/>
        <end position="714"/>
    </location>
</feature>
<feature type="compositionally biased region" description="Low complexity" evidence="2">
    <location>
        <begin position="673"/>
        <end position="687"/>
    </location>
</feature>
<feature type="compositionally biased region" description="Polar residues" evidence="2">
    <location>
        <begin position="53"/>
        <end position="66"/>
    </location>
</feature>
<feature type="region of interest" description="Disordered" evidence="2">
    <location>
        <begin position="28"/>
        <end position="66"/>
    </location>
</feature>
<evidence type="ECO:0000313" key="4">
    <source>
        <dbReference type="EMBL" id="TKW54050.1"/>
    </source>
</evidence>
<feature type="compositionally biased region" description="Low complexity" evidence="2">
    <location>
        <begin position="566"/>
        <end position="593"/>
    </location>
</feature>
<reference evidence="4 5" key="1">
    <citation type="journal article" date="2019" name="PLoS ONE">
        <title>Comparative genome analysis indicates high evolutionary potential of pathogenicity genes in Colletotrichum tanaceti.</title>
        <authorList>
            <person name="Lelwala R.V."/>
            <person name="Korhonen P.K."/>
            <person name="Young N.D."/>
            <person name="Scott J.B."/>
            <person name="Ades P.A."/>
            <person name="Gasser R.B."/>
            <person name="Taylor P.W.J."/>
        </authorList>
    </citation>
    <scope>NUCLEOTIDE SEQUENCE [LARGE SCALE GENOMIC DNA]</scope>
    <source>
        <strain evidence="4">BRIP57314</strain>
    </source>
</reference>
<feature type="compositionally biased region" description="Gly residues" evidence="2">
    <location>
        <begin position="624"/>
        <end position="634"/>
    </location>
</feature>
<keyword evidence="5" id="KW-1185">Reference proteome</keyword>
<dbReference type="PANTHER" id="PTHR31017:SF1">
    <property type="entry name" value="LATE SECRETORY PATHWAY PROTEIN AVL9 HOMOLOG"/>
    <property type="match status" value="1"/>
</dbReference>
<sequence length="840" mass="91122">MSTIELFAKGSRPRRPADLGQLGACSIAGDKEQTLDRGSGEEKENMDTPEVATPTSGAATPLTVPSTPARVGFTPLVTVVDFHHARGPEVEMWFGAAEGIDPAIEYDWGLLPFMALSDGAHLSVTRSSEDFSYFTLLRPATATGPATSLFGISCTRQLDASQLLNRPADVTRSTVQKAVVVIADTPQHFGMMRERLSVVTQAWFAQREFTDTEILRRFQESLAEEKERGLLTDEESRDQHLGMSLRELVHEFKWQTLVLLKCCLLQPKFSLISLIPGLIRNLIDCADPELNNYEKKLARPTSLRTSDRNSLLTYMGLPLQIFGQLDILADFGTKSYIVGSTNSLLLQQKDRYSDILINLDEHTVNVTSSSLRSALALSAADRRWIDYITQVVNDTWDDANPQRPNTMGYVGSEEFIRLQFEEYILSLVSSVKYHNHLLANPNNPRALLPHIEGDPSLDYSSDFVESWSRTQNHRIWNANTDSHLFDVVEPRHPCAGGLTIDDVQRRIAQQVQDMHLDERLAVGKEVLGRNFAVGKEKASNMFNKFYADMEAFREAQRKRAEEQRIAAEAAAAEAEKAGGSAAGPTSGGTADTAKTPGNAPASGNKATSYVSSWVTWAGEKRKAGWGGGGGGGAASGSSSPTATSNGAGYGWGRGWGKSRTDVSRAGNSEKDSTSVSESRVSTSSTGVDISQNRQSDKHDFQPLTQGSYTESVISAETAESETPASPVADRRAQSKRDSEADAVADATTPTTVTTTSAQDGRLGGERSVIIKPVSPDDEKEQEETTAIIVSATATTAKTTNAQQPEHESDDDDDVDANESRAMAAAAEAAAEAAKAWGSDR</sequence>
<feature type="compositionally biased region" description="Low complexity" evidence="2">
    <location>
        <begin position="741"/>
        <end position="755"/>
    </location>
</feature>
<feature type="compositionally biased region" description="Basic and acidic residues" evidence="2">
    <location>
        <begin position="29"/>
        <end position="46"/>
    </location>
</feature>
<feature type="compositionally biased region" description="Acidic residues" evidence="2">
    <location>
        <begin position="807"/>
        <end position="816"/>
    </location>
</feature>
<protein>
    <submittedName>
        <fullName evidence="4">Late secretory pathway protein AVL9</fullName>
    </submittedName>
</protein>
<dbReference type="GO" id="GO:0005737">
    <property type="term" value="C:cytoplasm"/>
    <property type="evidence" value="ECO:0007669"/>
    <property type="project" value="TreeGrafter"/>
</dbReference>
<dbReference type="Proteomes" id="UP000310108">
    <property type="component" value="Unassembled WGS sequence"/>
</dbReference>
<comment type="caution">
    <text evidence="4">The sequence shown here is derived from an EMBL/GenBank/DDBJ whole genome shotgun (WGS) entry which is preliminary data.</text>
</comment>
<proteinExistence type="inferred from homology"/>
<feature type="compositionally biased region" description="Low complexity" evidence="2">
    <location>
        <begin position="819"/>
        <end position="840"/>
    </location>
</feature>
<feature type="compositionally biased region" description="Low complexity" evidence="2">
    <location>
        <begin position="784"/>
        <end position="801"/>
    </location>
</feature>
<feature type="compositionally biased region" description="Basic and acidic residues" evidence="2">
    <location>
        <begin position="658"/>
        <end position="672"/>
    </location>
</feature>
<dbReference type="PROSITE" id="PS50211">
    <property type="entry name" value="DENN"/>
    <property type="match status" value="1"/>
</dbReference>
<dbReference type="InterPro" id="IPR018307">
    <property type="entry name" value="ABL9/DENND6_dom"/>
</dbReference>
<gene>
    <name evidence="4" type="primary">AVL9</name>
    <name evidence="4" type="ORF">CTA1_831</name>
</gene>
<evidence type="ECO:0000259" key="3">
    <source>
        <dbReference type="PROSITE" id="PS50211"/>
    </source>
</evidence>
<feature type="compositionally biased region" description="Basic and acidic residues" evidence="2">
    <location>
        <begin position="728"/>
        <end position="739"/>
    </location>
</feature>
<feature type="domain" description="UDENN" evidence="3">
    <location>
        <begin position="75"/>
        <end position="494"/>
    </location>
</feature>
<evidence type="ECO:0000256" key="1">
    <source>
        <dbReference type="ARBA" id="ARBA00038178"/>
    </source>
</evidence>
<organism evidence="4 5">
    <name type="scientific">Colletotrichum tanaceti</name>
    <dbReference type="NCBI Taxonomy" id="1306861"/>
    <lineage>
        <taxon>Eukaryota</taxon>
        <taxon>Fungi</taxon>
        <taxon>Dikarya</taxon>
        <taxon>Ascomycota</taxon>
        <taxon>Pezizomycotina</taxon>
        <taxon>Sordariomycetes</taxon>
        <taxon>Hypocreomycetidae</taxon>
        <taxon>Glomerellales</taxon>
        <taxon>Glomerellaceae</taxon>
        <taxon>Colletotrichum</taxon>
        <taxon>Colletotrichum destructivum species complex</taxon>
    </lineage>
</organism>
<accession>A0A4U6XE26</accession>
<dbReference type="AlphaFoldDB" id="A0A4U6XE26"/>
<name>A0A4U6XE26_9PEZI</name>
<comment type="similarity">
    <text evidence="1">Belongs to the AVL9 family.</text>
</comment>
<evidence type="ECO:0000256" key="2">
    <source>
        <dbReference type="SAM" id="MobiDB-lite"/>
    </source>
</evidence>
<feature type="region of interest" description="Disordered" evidence="2">
    <location>
        <begin position="621"/>
        <end position="840"/>
    </location>
</feature>
<evidence type="ECO:0000313" key="5">
    <source>
        <dbReference type="Proteomes" id="UP000310108"/>
    </source>
</evidence>
<feature type="compositionally biased region" description="Low complexity" evidence="2">
    <location>
        <begin position="635"/>
        <end position="646"/>
    </location>
</feature>
<dbReference type="EMBL" id="PJEX01000157">
    <property type="protein sequence ID" value="TKW54050.1"/>
    <property type="molecule type" value="Genomic_DNA"/>
</dbReference>